<accession>A0ABU6Y474</accession>
<sequence>MVSVGQLDAVSSSKLGYEWVSKMVWSIPTKFTDAEGIRRLGPPSAWVKMGSNVNIEFLPYSLSERVCDKGTNGGWFFMYTCVLAEIGIRFPFTLFECSVLRQINCAPSQIHPNSWGYMKAFQILMEYLKEPPSLEVFFYLFQTKGVDRGTWVTLSSHQGRTVFFPFKATYRDVKEYYIKVRSAENSFPFYLDEHLGGRVLNTAELLKWDSDKQFTLAYLEKKIHDCNTASLKSFFKLRAKKDLSSSHGVKIEKGVEVDKPLEKRRPVSLKRLRSEEASGKKVIDLTDGKCCGKEVSLKEVADFTRSQEGLHGFNGTEDLSSLWSEHYPFTIVADEHFRSKADLELLRKVGKVSAARYMQVEAARLMCISREWKVQALEEESL</sequence>
<dbReference type="Pfam" id="PF04195">
    <property type="entry name" value="Transposase_28"/>
    <property type="match status" value="1"/>
</dbReference>
<evidence type="ECO:0000313" key="3">
    <source>
        <dbReference type="Proteomes" id="UP001341840"/>
    </source>
</evidence>
<organism evidence="2 3">
    <name type="scientific">Stylosanthes scabra</name>
    <dbReference type="NCBI Taxonomy" id="79078"/>
    <lineage>
        <taxon>Eukaryota</taxon>
        <taxon>Viridiplantae</taxon>
        <taxon>Streptophyta</taxon>
        <taxon>Embryophyta</taxon>
        <taxon>Tracheophyta</taxon>
        <taxon>Spermatophyta</taxon>
        <taxon>Magnoliopsida</taxon>
        <taxon>eudicotyledons</taxon>
        <taxon>Gunneridae</taxon>
        <taxon>Pentapetalae</taxon>
        <taxon>rosids</taxon>
        <taxon>fabids</taxon>
        <taxon>Fabales</taxon>
        <taxon>Fabaceae</taxon>
        <taxon>Papilionoideae</taxon>
        <taxon>50 kb inversion clade</taxon>
        <taxon>dalbergioids sensu lato</taxon>
        <taxon>Dalbergieae</taxon>
        <taxon>Pterocarpus clade</taxon>
        <taxon>Stylosanthes</taxon>
    </lineage>
</organism>
<dbReference type="InterPro" id="IPR007321">
    <property type="entry name" value="Transposase_28"/>
</dbReference>
<dbReference type="EMBL" id="JASCZI010241667">
    <property type="protein sequence ID" value="MED6204074.1"/>
    <property type="molecule type" value="Genomic_DNA"/>
</dbReference>
<proteinExistence type="predicted"/>
<keyword evidence="3" id="KW-1185">Reference proteome</keyword>
<comment type="caution">
    <text evidence="2">The sequence shown here is derived from an EMBL/GenBank/DDBJ whole genome shotgun (WGS) entry which is preliminary data.</text>
</comment>
<evidence type="ECO:0000259" key="1">
    <source>
        <dbReference type="Pfam" id="PF04195"/>
    </source>
</evidence>
<reference evidence="2 3" key="1">
    <citation type="journal article" date="2023" name="Plants (Basel)">
        <title>Bridging the Gap: Combining Genomics and Transcriptomics Approaches to Understand Stylosanthes scabra, an Orphan Legume from the Brazilian Caatinga.</title>
        <authorList>
            <person name="Ferreira-Neto J.R.C."/>
            <person name="da Silva M.D."/>
            <person name="Binneck E."/>
            <person name="de Melo N.F."/>
            <person name="da Silva R.H."/>
            <person name="de Melo A.L.T.M."/>
            <person name="Pandolfi V."/>
            <person name="Bustamante F.O."/>
            <person name="Brasileiro-Vidal A.C."/>
            <person name="Benko-Iseppon A.M."/>
        </authorList>
    </citation>
    <scope>NUCLEOTIDE SEQUENCE [LARGE SCALE GENOMIC DNA]</scope>
    <source>
        <tissue evidence="2">Leaves</tissue>
    </source>
</reference>
<gene>
    <name evidence="2" type="ORF">PIB30_005801</name>
</gene>
<protein>
    <recommendedName>
        <fullName evidence="1">Transposase (putative) gypsy type domain-containing protein</fullName>
    </recommendedName>
</protein>
<evidence type="ECO:0000313" key="2">
    <source>
        <dbReference type="EMBL" id="MED6204074.1"/>
    </source>
</evidence>
<feature type="domain" description="Transposase (putative) gypsy type" evidence="1">
    <location>
        <begin position="83"/>
        <end position="143"/>
    </location>
</feature>
<dbReference type="Proteomes" id="UP001341840">
    <property type="component" value="Unassembled WGS sequence"/>
</dbReference>
<name>A0ABU6Y474_9FABA</name>